<name>A0ABV2AHD6_9EUKA</name>
<keyword evidence="3" id="KW-1185">Reference proteome</keyword>
<organism evidence="2 3">
    <name type="scientific">Bonamia ostreae</name>
    <dbReference type="NCBI Taxonomy" id="126728"/>
    <lineage>
        <taxon>Eukaryota</taxon>
        <taxon>Sar</taxon>
        <taxon>Rhizaria</taxon>
        <taxon>Endomyxa</taxon>
        <taxon>Ascetosporea</taxon>
        <taxon>Haplosporida</taxon>
        <taxon>Bonamia</taxon>
    </lineage>
</organism>
<feature type="compositionally biased region" description="Basic and acidic residues" evidence="1">
    <location>
        <begin position="32"/>
        <end position="48"/>
    </location>
</feature>
<gene>
    <name evidence="2" type="ORF">MHBO_000977</name>
</gene>
<feature type="region of interest" description="Disordered" evidence="1">
    <location>
        <begin position="175"/>
        <end position="203"/>
    </location>
</feature>
<accession>A0ABV2AHD6</accession>
<feature type="compositionally biased region" description="Polar residues" evidence="1">
    <location>
        <begin position="178"/>
        <end position="202"/>
    </location>
</feature>
<dbReference type="EMBL" id="JBDODL010000202">
    <property type="protein sequence ID" value="MES1919113.1"/>
    <property type="molecule type" value="Genomic_DNA"/>
</dbReference>
<evidence type="ECO:0000256" key="1">
    <source>
        <dbReference type="SAM" id="MobiDB-lite"/>
    </source>
</evidence>
<feature type="region of interest" description="Disordered" evidence="1">
    <location>
        <begin position="30"/>
        <end position="54"/>
    </location>
</feature>
<feature type="non-terminal residue" evidence="2">
    <location>
        <position position="350"/>
    </location>
</feature>
<comment type="caution">
    <text evidence="2">The sequence shown here is derived from an EMBL/GenBank/DDBJ whole genome shotgun (WGS) entry which is preliminary data.</text>
</comment>
<evidence type="ECO:0000313" key="2">
    <source>
        <dbReference type="EMBL" id="MES1919113.1"/>
    </source>
</evidence>
<reference evidence="2 3" key="1">
    <citation type="journal article" date="2024" name="BMC Biol.">
        <title>Comparative genomics of Ascetosporea gives new insight into the evolutionary basis for animal parasitism in Rhizaria.</title>
        <authorList>
            <person name="Hiltunen Thoren M."/>
            <person name="Onut-Brannstrom I."/>
            <person name="Alfjorden A."/>
            <person name="Peckova H."/>
            <person name="Swords F."/>
            <person name="Hooper C."/>
            <person name="Holzer A.S."/>
            <person name="Bass D."/>
            <person name="Burki F."/>
        </authorList>
    </citation>
    <scope>NUCLEOTIDE SEQUENCE [LARGE SCALE GENOMIC DNA]</scope>
    <source>
        <strain evidence="2">20-A016</strain>
    </source>
</reference>
<proteinExistence type="predicted"/>
<protein>
    <submittedName>
        <fullName evidence="2">Uncharacterized protein</fullName>
    </submittedName>
</protein>
<sequence length="350" mass="39534">MVLYYYDPNSKYISGSKNQVLENQRALNLKSKNPEELKKQQNDFKPKNAPEPQKNNYLKNFDYNGFEPQKTENVKINVKTDLVNSQKNINLKLSNKPITGRPKLNNLDYSPKEQNLTMSAKERVGKIVNESSSKTTKFQQFEKKIVQPKMKKAPVVAPPHKISSVINAPPQKVVVDLNSDSPAPNQNDPAPKQNDPSLTQKEPVSVAEIKDYVPPSEMIVRIVCNFYDKPVGSPIWQKGEFQQKASTGYSFRLSDGTVMVATNGHAVKDCLTTADKKKMVTIVNHLNESFPGEVVMENDYTDLTFIALRENENEEMEVKAASRLREAAVDIPKNPRNIREIKFPSLRTGV</sequence>
<dbReference type="Proteomes" id="UP001439008">
    <property type="component" value="Unassembled WGS sequence"/>
</dbReference>
<evidence type="ECO:0000313" key="3">
    <source>
        <dbReference type="Proteomes" id="UP001439008"/>
    </source>
</evidence>